<reference evidence="1 2" key="1">
    <citation type="submission" date="2013-12" db="EMBL/GenBank/DDBJ databases">
        <title>Draft genome of the parsitic nematode Ancylostoma duodenale.</title>
        <authorList>
            <person name="Mitreva M."/>
        </authorList>
    </citation>
    <scope>NUCLEOTIDE SEQUENCE [LARGE SCALE GENOMIC DNA]</scope>
    <source>
        <strain evidence="1 2">Zhejiang</strain>
    </source>
</reference>
<keyword evidence="2" id="KW-1185">Reference proteome</keyword>
<dbReference type="InterPro" id="IPR008969">
    <property type="entry name" value="CarboxyPept-like_regulatory"/>
</dbReference>
<evidence type="ECO:0000313" key="1">
    <source>
        <dbReference type="EMBL" id="KIH69021.1"/>
    </source>
</evidence>
<protein>
    <recommendedName>
        <fullName evidence="3">PEGA domain-containing protein</fullName>
    </recommendedName>
</protein>
<gene>
    <name evidence="1" type="ORF">ANCDUO_00636</name>
</gene>
<dbReference type="Proteomes" id="UP000054047">
    <property type="component" value="Unassembled WGS sequence"/>
</dbReference>
<organism evidence="1 2">
    <name type="scientific">Ancylostoma duodenale</name>
    <dbReference type="NCBI Taxonomy" id="51022"/>
    <lineage>
        <taxon>Eukaryota</taxon>
        <taxon>Metazoa</taxon>
        <taxon>Ecdysozoa</taxon>
        <taxon>Nematoda</taxon>
        <taxon>Chromadorea</taxon>
        <taxon>Rhabditida</taxon>
        <taxon>Rhabditina</taxon>
        <taxon>Rhabditomorpha</taxon>
        <taxon>Strongyloidea</taxon>
        <taxon>Ancylostomatidae</taxon>
        <taxon>Ancylostomatinae</taxon>
        <taxon>Ancylostoma</taxon>
    </lineage>
</organism>
<proteinExistence type="predicted"/>
<evidence type="ECO:0008006" key="3">
    <source>
        <dbReference type="Google" id="ProtNLM"/>
    </source>
</evidence>
<accession>A0A0C2HHB6</accession>
<dbReference type="SUPFAM" id="SSF49464">
    <property type="entry name" value="Carboxypeptidase regulatory domain-like"/>
    <property type="match status" value="1"/>
</dbReference>
<dbReference type="OrthoDB" id="10249045at2759"/>
<dbReference type="AlphaFoldDB" id="A0A0C2HHB6"/>
<sequence>MPLLESQSKGLSSGFVMAPISSQSATQSLPVGLLGDYYRILPAGKYEVLVHAEGYEPAARNVRSVLQYRNRDINGFGVQVTVTNTVRDSAMVVDFTLKPLIAEQPTDEEIAQLVEALEQQQQE</sequence>
<dbReference type="EMBL" id="KN726237">
    <property type="protein sequence ID" value="KIH69021.1"/>
    <property type="molecule type" value="Genomic_DNA"/>
</dbReference>
<evidence type="ECO:0000313" key="2">
    <source>
        <dbReference type="Proteomes" id="UP000054047"/>
    </source>
</evidence>
<dbReference type="Gene3D" id="2.60.40.1120">
    <property type="entry name" value="Carboxypeptidase-like, regulatory domain"/>
    <property type="match status" value="1"/>
</dbReference>
<name>A0A0C2HHB6_9BILA</name>